<feature type="transmembrane region" description="Helical" evidence="2">
    <location>
        <begin position="55"/>
        <end position="78"/>
    </location>
</feature>
<feature type="region of interest" description="Disordered" evidence="1">
    <location>
        <begin position="1"/>
        <end position="30"/>
    </location>
</feature>
<dbReference type="PANTHER" id="PTHR11733">
    <property type="entry name" value="ZINC METALLOPROTEASE FAMILY M13 NEPRILYSIN-RELATED"/>
    <property type="match status" value="1"/>
</dbReference>
<protein>
    <submittedName>
        <fullName evidence="3">Uncharacterized protein</fullName>
    </submittedName>
</protein>
<keyword evidence="2" id="KW-0472">Membrane</keyword>
<feature type="compositionally biased region" description="Acidic residues" evidence="1">
    <location>
        <begin position="1"/>
        <end position="14"/>
    </location>
</feature>
<evidence type="ECO:0000256" key="1">
    <source>
        <dbReference type="SAM" id="MobiDB-lite"/>
    </source>
</evidence>
<dbReference type="EMBL" id="JARKHS020006551">
    <property type="protein sequence ID" value="KAK8782554.1"/>
    <property type="molecule type" value="Genomic_DNA"/>
</dbReference>
<dbReference type="SUPFAM" id="SSF55486">
    <property type="entry name" value="Metalloproteases ('zincins'), catalytic domain"/>
    <property type="match status" value="1"/>
</dbReference>
<evidence type="ECO:0000313" key="3">
    <source>
        <dbReference type="EMBL" id="KAK8782554.1"/>
    </source>
</evidence>
<keyword evidence="4" id="KW-1185">Reference proteome</keyword>
<dbReference type="GO" id="GO:0005886">
    <property type="term" value="C:plasma membrane"/>
    <property type="evidence" value="ECO:0007669"/>
    <property type="project" value="TreeGrafter"/>
</dbReference>
<dbReference type="PANTHER" id="PTHR11733:SF241">
    <property type="entry name" value="GH26575P-RELATED"/>
    <property type="match status" value="1"/>
</dbReference>
<sequence length="707" mass="77317">MATAIEDDEFEEDPAGPAKQPPAHTATAGVDKTAATQEERMLADISRVKERRCSILMGAFVVLLLILFLAMLASMLFLGPDPDVPFTPATHRIVTNENETIEHPVTDNVTDINATGILDSLHYDYQAGSAAVMDTNSSVVKLFCATAECQATVRLLENQLDPSRDPCSNLYDHVCSTWQQEHEALAEENGRISVDDVVADRYLDSLIALLADDSTESSEWSSLLQDCVNGSLFTEDDVTDILKIIPLTGNNSMEGIAKAIAEMAFLGVSPFFDVVSNVINGTVYVTLLSPSSSQERISDSVSSADVERHGSLISESDSGAKSAFVDAIGRQLCFQINRMVGSAKNCSLRPASKVTPPWNHRWYETTGLQRLSKSAESVLQSFSAFTERNTLSVGDGHLLPSHLDEANGRLRSCLRLIDRHDSSQLRTLVARSTLPTFQQGAKEALRSLKASLDETFQSASNISMVLGPAPALQNETHNTGYESRLHAGQPANGDSKLKRLLHSTTWSEWNGHRDKRSGALSTASSFAKSSSTLYVPLPVFNATFVEDHWLQALSLARIGPRTLKTLFLGSLGPELYKSRLSKCVSDRKSGRRSTVARSTAGIDMEEVASFYVALRAYRRQVGEAMAISGSLLNSDSLFLLYYVFNNCEAVTDNRGAHSDGPLGRRRRRLVDSVTATFSSVLFEQCQAPLDPPGCDFESQNYNHSQLR</sequence>
<dbReference type="GO" id="GO:0016485">
    <property type="term" value="P:protein processing"/>
    <property type="evidence" value="ECO:0007669"/>
    <property type="project" value="TreeGrafter"/>
</dbReference>
<proteinExistence type="predicted"/>
<dbReference type="InterPro" id="IPR000718">
    <property type="entry name" value="Peptidase_M13"/>
</dbReference>
<dbReference type="Proteomes" id="UP001321473">
    <property type="component" value="Unassembled WGS sequence"/>
</dbReference>
<organism evidence="3 4">
    <name type="scientific">Amblyomma americanum</name>
    <name type="common">Lone star tick</name>
    <dbReference type="NCBI Taxonomy" id="6943"/>
    <lineage>
        <taxon>Eukaryota</taxon>
        <taxon>Metazoa</taxon>
        <taxon>Ecdysozoa</taxon>
        <taxon>Arthropoda</taxon>
        <taxon>Chelicerata</taxon>
        <taxon>Arachnida</taxon>
        <taxon>Acari</taxon>
        <taxon>Parasitiformes</taxon>
        <taxon>Ixodida</taxon>
        <taxon>Ixodoidea</taxon>
        <taxon>Ixodidae</taxon>
        <taxon>Amblyomminae</taxon>
        <taxon>Amblyomma</taxon>
    </lineage>
</organism>
<gene>
    <name evidence="3" type="ORF">V5799_016109</name>
</gene>
<keyword evidence="2" id="KW-0812">Transmembrane</keyword>
<dbReference type="Gene3D" id="1.10.1380.10">
    <property type="entry name" value="Neutral endopeptidase , domain2"/>
    <property type="match status" value="1"/>
</dbReference>
<dbReference type="InterPro" id="IPR042089">
    <property type="entry name" value="Peptidase_M13_dom_2"/>
</dbReference>
<dbReference type="InterPro" id="IPR024079">
    <property type="entry name" value="MetalloPept_cat_dom_sf"/>
</dbReference>
<name>A0AAQ4F5Z3_AMBAM</name>
<keyword evidence="2" id="KW-1133">Transmembrane helix</keyword>
<dbReference type="Gene3D" id="3.40.390.10">
    <property type="entry name" value="Collagenase (Catalytic Domain)"/>
    <property type="match status" value="1"/>
</dbReference>
<dbReference type="GO" id="GO:0004222">
    <property type="term" value="F:metalloendopeptidase activity"/>
    <property type="evidence" value="ECO:0007669"/>
    <property type="project" value="InterPro"/>
</dbReference>
<dbReference type="PROSITE" id="PS51885">
    <property type="entry name" value="NEPRILYSIN"/>
    <property type="match status" value="1"/>
</dbReference>
<dbReference type="AlphaFoldDB" id="A0AAQ4F5Z3"/>
<evidence type="ECO:0000313" key="4">
    <source>
        <dbReference type="Proteomes" id="UP001321473"/>
    </source>
</evidence>
<evidence type="ECO:0000256" key="2">
    <source>
        <dbReference type="SAM" id="Phobius"/>
    </source>
</evidence>
<comment type="caution">
    <text evidence="3">The sequence shown here is derived from an EMBL/GenBank/DDBJ whole genome shotgun (WGS) entry which is preliminary data.</text>
</comment>
<reference evidence="3 4" key="1">
    <citation type="journal article" date="2023" name="Arcadia Sci">
        <title>De novo assembly of a long-read Amblyomma americanum tick genome.</title>
        <authorList>
            <person name="Chou S."/>
            <person name="Poskanzer K.E."/>
            <person name="Rollins M."/>
            <person name="Thuy-Boun P.S."/>
        </authorList>
    </citation>
    <scope>NUCLEOTIDE SEQUENCE [LARGE SCALE GENOMIC DNA]</scope>
    <source>
        <strain evidence="3">F_SG_1</strain>
        <tissue evidence="3">Salivary glands</tissue>
    </source>
</reference>
<accession>A0AAQ4F5Z3</accession>